<dbReference type="InterPro" id="IPR035895">
    <property type="entry name" value="HPr-like_sf"/>
</dbReference>
<sequence>MQKTFKVTSDTGIHARPATALVNTSNKFKADVFAESKGKKVTMKSILGVLSLGLEENDVITFSAEGEDAAEAIAALEAIMTKEGLGELHG</sequence>
<dbReference type="KEGG" id="pchi:PC41400_04720"/>
<evidence type="ECO:0000256" key="1">
    <source>
        <dbReference type="ARBA" id="ARBA00003681"/>
    </source>
</evidence>
<dbReference type="NCBIfam" id="NF010352">
    <property type="entry name" value="PRK13780.1"/>
    <property type="match status" value="1"/>
</dbReference>
<dbReference type="Gene3D" id="3.30.1340.10">
    <property type="entry name" value="HPr-like"/>
    <property type="match status" value="1"/>
</dbReference>
<dbReference type="PROSITE" id="PS00369">
    <property type="entry name" value="PTS_HPR_HIS"/>
    <property type="match status" value="1"/>
</dbReference>
<keyword evidence="4" id="KW-0963">Cytoplasm</keyword>
<reference evidence="8 11" key="2">
    <citation type="submission" date="2022-05" db="EMBL/GenBank/DDBJ databases">
        <title>Genome Sequencing of Bee-Associated Microbes.</title>
        <authorList>
            <person name="Dunlap C."/>
        </authorList>
    </citation>
    <scope>NUCLEOTIDE SEQUENCE [LARGE SCALE GENOMIC DNA]</scope>
    <source>
        <strain evidence="8 11">NRRL B-23120</strain>
    </source>
</reference>
<dbReference type="RefSeq" id="WP_009674656.1">
    <property type="nucleotide sequence ID" value="NZ_BQWH01000024.1"/>
</dbReference>
<accession>A0A410WRP3</accession>
<dbReference type="InterPro" id="IPR050399">
    <property type="entry name" value="HPr"/>
</dbReference>
<keyword evidence="5" id="KW-0813">Transport</keyword>
<dbReference type="PANTHER" id="PTHR33705">
    <property type="entry name" value="PHOSPHOCARRIER PROTEIN HPR"/>
    <property type="match status" value="1"/>
</dbReference>
<evidence type="ECO:0000256" key="5">
    <source>
        <dbReference type="ARBA" id="ARBA00022597"/>
    </source>
</evidence>
<reference evidence="9 10" key="1">
    <citation type="submission" date="2018-01" db="EMBL/GenBank/DDBJ databases">
        <title>The whole genome sequencing and assembly of Paenibacillus chitinolyticus KCCM 41400 strain.</title>
        <authorList>
            <person name="Kim J.-Y."/>
            <person name="Park M.-K."/>
            <person name="Lee Y.-J."/>
            <person name="Yi H."/>
            <person name="Bahn Y.-S."/>
            <person name="Kim J.F."/>
            <person name="Lee D.-W."/>
        </authorList>
    </citation>
    <scope>NUCLEOTIDE SEQUENCE [LARGE SCALE GENOMIC DNA]</scope>
    <source>
        <strain evidence="9 10">KCCM 41400</strain>
    </source>
</reference>
<dbReference type="PANTHER" id="PTHR33705:SF2">
    <property type="entry name" value="PHOSPHOCARRIER PROTEIN NPR"/>
    <property type="match status" value="1"/>
</dbReference>
<protein>
    <recommendedName>
        <fullName evidence="3">Phosphocarrier protein HPr</fullName>
    </recommendedName>
</protein>
<dbReference type="GeneID" id="95374115"/>
<dbReference type="EMBL" id="JAMDMJ010000035">
    <property type="protein sequence ID" value="MCY9598816.1"/>
    <property type="molecule type" value="Genomic_DNA"/>
</dbReference>
<evidence type="ECO:0000313" key="8">
    <source>
        <dbReference type="EMBL" id="MCY9598816.1"/>
    </source>
</evidence>
<dbReference type="InterPro" id="IPR002114">
    <property type="entry name" value="PTS_HPr_Ser_P_site"/>
</dbReference>
<evidence type="ECO:0000313" key="9">
    <source>
        <dbReference type="EMBL" id="QAV17023.1"/>
    </source>
</evidence>
<evidence type="ECO:0000256" key="2">
    <source>
        <dbReference type="ARBA" id="ARBA00004496"/>
    </source>
</evidence>
<keyword evidence="6" id="KW-0598">Phosphotransferase system</keyword>
<dbReference type="InterPro" id="IPR001020">
    <property type="entry name" value="PTS_HPr_His_P_site"/>
</dbReference>
<dbReference type="NCBIfam" id="TIGR01003">
    <property type="entry name" value="PTS_HPr_family"/>
    <property type="match status" value="1"/>
</dbReference>
<dbReference type="Proteomes" id="UP000288943">
    <property type="component" value="Chromosome"/>
</dbReference>
<dbReference type="AlphaFoldDB" id="A0A410WRP3"/>
<dbReference type="Pfam" id="PF00381">
    <property type="entry name" value="PTS-HPr"/>
    <property type="match status" value="1"/>
</dbReference>
<keyword evidence="5" id="KW-0762">Sugar transport</keyword>
<dbReference type="PRINTS" id="PR00107">
    <property type="entry name" value="PHOSPHOCPHPR"/>
</dbReference>
<gene>
    <name evidence="8" type="ORF">M5X16_23960</name>
    <name evidence="9" type="ORF">PC41400_04720</name>
</gene>
<organism evidence="9 10">
    <name type="scientific">Paenibacillus chitinolyticus</name>
    <dbReference type="NCBI Taxonomy" id="79263"/>
    <lineage>
        <taxon>Bacteria</taxon>
        <taxon>Bacillati</taxon>
        <taxon>Bacillota</taxon>
        <taxon>Bacilli</taxon>
        <taxon>Bacillales</taxon>
        <taxon>Paenibacillaceae</taxon>
        <taxon>Paenibacillus</taxon>
    </lineage>
</organism>
<evidence type="ECO:0000256" key="3">
    <source>
        <dbReference type="ARBA" id="ARBA00020422"/>
    </source>
</evidence>
<proteinExistence type="predicted"/>
<dbReference type="PROSITE" id="PS51350">
    <property type="entry name" value="PTS_HPR_DOM"/>
    <property type="match status" value="1"/>
</dbReference>
<dbReference type="CDD" id="cd00367">
    <property type="entry name" value="PTS-HPr_like"/>
    <property type="match status" value="1"/>
</dbReference>
<dbReference type="GO" id="GO:0009401">
    <property type="term" value="P:phosphoenolpyruvate-dependent sugar phosphotransferase system"/>
    <property type="evidence" value="ECO:0007669"/>
    <property type="project" value="UniProtKB-KW"/>
</dbReference>
<comment type="subcellular location">
    <subcellularLocation>
        <location evidence="2">Cytoplasm</location>
    </subcellularLocation>
</comment>
<dbReference type="PROSITE" id="PS00589">
    <property type="entry name" value="PTS_HPR_SER"/>
    <property type="match status" value="1"/>
</dbReference>
<evidence type="ECO:0000256" key="4">
    <source>
        <dbReference type="ARBA" id="ARBA00022490"/>
    </source>
</evidence>
<comment type="function">
    <text evidence="1">General (non sugar-specific) component of the phosphoenolpyruvate-dependent sugar phosphotransferase system (sugar PTS). This major carbohydrate active-transport system catalyzes the phosphorylation of incoming sugar substrates concomitantly with their translocation across the cell membrane. The phosphoryl group from phosphoenolpyruvate (PEP) is transferred to the phosphoryl carrier protein HPr by enzyme I. Phospho-HPr then transfers it to the PTS EIIA domain.</text>
</comment>
<evidence type="ECO:0000313" key="10">
    <source>
        <dbReference type="Proteomes" id="UP000288943"/>
    </source>
</evidence>
<evidence type="ECO:0000313" key="11">
    <source>
        <dbReference type="Proteomes" id="UP001527202"/>
    </source>
</evidence>
<dbReference type="Proteomes" id="UP001527202">
    <property type="component" value="Unassembled WGS sequence"/>
</dbReference>
<dbReference type="GO" id="GO:0005737">
    <property type="term" value="C:cytoplasm"/>
    <property type="evidence" value="ECO:0007669"/>
    <property type="project" value="UniProtKB-SubCell"/>
</dbReference>
<dbReference type="InterPro" id="IPR000032">
    <property type="entry name" value="HPr-like"/>
</dbReference>
<feature type="domain" description="HPr" evidence="7">
    <location>
        <begin position="1"/>
        <end position="88"/>
    </location>
</feature>
<dbReference type="OrthoDB" id="9809047at2"/>
<dbReference type="EMBL" id="CP026520">
    <property type="protein sequence ID" value="QAV17023.1"/>
    <property type="molecule type" value="Genomic_DNA"/>
</dbReference>
<name>A0A410WRP3_9BACL</name>
<dbReference type="SUPFAM" id="SSF55594">
    <property type="entry name" value="HPr-like"/>
    <property type="match status" value="1"/>
</dbReference>
<keyword evidence="11" id="KW-1185">Reference proteome</keyword>
<evidence type="ECO:0000259" key="7">
    <source>
        <dbReference type="PROSITE" id="PS51350"/>
    </source>
</evidence>
<evidence type="ECO:0000256" key="6">
    <source>
        <dbReference type="ARBA" id="ARBA00022683"/>
    </source>
</evidence>